<dbReference type="InterPro" id="IPR001356">
    <property type="entry name" value="HD"/>
</dbReference>
<dbReference type="PANTHER" id="PTHR45793">
    <property type="entry name" value="HOMEOBOX PROTEIN"/>
    <property type="match status" value="1"/>
</dbReference>
<dbReference type="InterPro" id="IPR017970">
    <property type="entry name" value="Homeobox_CS"/>
</dbReference>
<feature type="domain" description="Homeobox" evidence="12">
    <location>
        <begin position="53"/>
        <end position="113"/>
    </location>
</feature>
<reference evidence="13 14" key="1">
    <citation type="submission" date="2013-11" db="EMBL/GenBank/DDBJ databases">
        <title>The Damaraland mole rat (Fukomys damarensis) genome and evolution of African mole rats.</title>
        <authorList>
            <person name="Gladyshev V.N."/>
            <person name="Fang X."/>
        </authorList>
    </citation>
    <scope>NUCLEOTIDE SEQUENCE [LARGE SCALE GENOMIC DNA]</scope>
    <source>
        <tissue evidence="13">Liver</tissue>
    </source>
</reference>
<dbReference type="EMBL" id="KN122382">
    <property type="protein sequence ID" value="KFO30713.1"/>
    <property type="molecule type" value="Genomic_DNA"/>
</dbReference>
<dbReference type="GO" id="GO:0000978">
    <property type="term" value="F:RNA polymerase II cis-regulatory region sequence-specific DNA binding"/>
    <property type="evidence" value="ECO:0007669"/>
    <property type="project" value="TreeGrafter"/>
</dbReference>
<evidence type="ECO:0000256" key="2">
    <source>
        <dbReference type="ARBA" id="ARBA00022473"/>
    </source>
</evidence>
<keyword evidence="6 9" id="KW-0371">Homeobox</keyword>
<evidence type="ECO:0000256" key="10">
    <source>
        <dbReference type="RuleBase" id="RU000682"/>
    </source>
</evidence>
<organism evidence="13 14">
    <name type="scientific">Fukomys damarensis</name>
    <name type="common">Damaraland mole rat</name>
    <name type="synonym">Cryptomys damarensis</name>
    <dbReference type="NCBI Taxonomy" id="885580"/>
    <lineage>
        <taxon>Eukaryota</taxon>
        <taxon>Metazoa</taxon>
        <taxon>Chordata</taxon>
        <taxon>Craniata</taxon>
        <taxon>Vertebrata</taxon>
        <taxon>Euteleostomi</taxon>
        <taxon>Mammalia</taxon>
        <taxon>Eutheria</taxon>
        <taxon>Euarchontoglires</taxon>
        <taxon>Glires</taxon>
        <taxon>Rodentia</taxon>
        <taxon>Hystricomorpha</taxon>
        <taxon>Bathyergidae</taxon>
        <taxon>Fukomys</taxon>
    </lineage>
</organism>
<feature type="DNA-binding region" description="Homeobox" evidence="9">
    <location>
        <begin position="55"/>
        <end position="114"/>
    </location>
</feature>
<dbReference type="Proteomes" id="UP000028990">
    <property type="component" value="Unassembled WGS sequence"/>
</dbReference>
<dbReference type="AlphaFoldDB" id="A0A091DJS6"/>
<feature type="region of interest" description="Disordered" evidence="11">
    <location>
        <begin position="113"/>
        <end position="139"/>
    </location>
</feature>
<proteinExistence type="predicted"/>
<protein>
    <submittedName>
        <fullName evidence="13">Arginine-fifty homeobox</fullName>
    </submittedName>
</protein>
<keyword evidence="14" id="KW-1185">Reference proteome</keyword>
<dbReference type="InterPro" id="IPR009057">
    <property type="entry name" value="Homeodomain-like_sf"/>
</dbReference>
<gene>
    <name evidence="13" type="ORF">H920_07816</name>
</gene>
<evidence type="ECO:0000256" key="5">
    <source>
        <dbReference type="ARBA" id="ARBA00023125"/>
    </source>
</evidence>
<evidence type="ECO:0000259" key="12">
    <source>
        <dbReference type="PROSITE" id="PS50071"/>
    </source>
</evidence>
<dbReference type="PANTHER" id="PTHR45793:SF22">
    <property type="entry name" value="CONE-ROD HOMEOBOX PROTEIN"/>
    <property type="match status" value="1"/>
</dbReference>
<evidence type="ECO:0000256" key="1">
    <source>
        <dbReference type="ARBA" id="ARBA00004123"/>
    </source>
</evidence>
<evidence type="ECO:0000256" key="11">
    <source>
        <dbReference type="SAM" id="MobiDB-lite"/>
    </source>
</evidence>
<keyword evidence="7" id="KW-0804">Transcription</keyword>
<dbReference type="PROSITE" id="PS00027">
    <property type="entry name" value="HOMEOBOX_1"/>
    <property type="match status" value="1"/>
</dbReference>
<dbReference type="GO" id="GO:0030154">
    <property type="term" value="P:cell differentiation"/>
    <property type="evidence" value="ECO:0007669"/>
    <property type="project" value="UniProtKB-KW"/>
</dbReference>
<dbReference type="Pfam" id="PF00046">
    <property type="entry name" value="Homeodomain"/>
    <property type="match status" value="1"/>
</dbReference>
<accession>A0A091DJS6</accession>
<keyword evidence="3" id="KW-0221">Differentiation</keyword>
<keyword evidence="4" id="KW-0805">Transcription regulation</keyword>
<dbReference type="Gene3D" id="1.10.10.60">
    <property type="entry name" value="Homeodomain-like"/>
    <property type="match status" value="1"/>
</dbReference>
<evidence type="ECO:0000256" key="8">
    <source>
        <dbReference type="ARBA" id="ARBA00023242"/>
    </source>
</evidence>
<keyword evidence="5 9" id="KW-0238">DNA-binding</keyword>
<dbReference type="GO" id="GO:0000981">
    <property type="term" value="F:DNA-binding transcription factor activity, RNA polymerase II-specific"/>
    <property type="evidence" value="ECO:0007669"/>
    <property type="project" value="InterPro"/>
</dbReference>
<keyword evidence="2" id="KW-0217">Developmental protein</keyword>
<comment type="subcellular location">
    <subcellularLocation>
        <location evidence="1 9 10">Nucleus</location>
    </subcellularLocation>
</comment>
<evidence type="ECO:0000256" key="9">
    <source>
        <dbReference type="PROSITE-ProRule" id="PRU00108"/>
    </source>
</evidence>
<dbReference type="SMART" id="SM00389">
    <property type="entry name" value="HOX"/>
    <property type="match status" value="1"/>
</dbReference>
<feature type="compositionally biased region" description="Low complexity" evidence="11">
    <location>
        <begin position="116"/>
        <end position="132"/>
    </location>
</feature>
<dbReference type="CDD" id="cd00086">
    <property type="entry name" value="homeodomain"/>
    <property type="match status" value="1"/>
</dbReference>
<evidence type="ECO:0000313" key="14">
    <source>
        <dbReference type="Proteomes" id="UP000028990"/>
    </source>
</evidence>
<dbReference type="SUPFAM" id="SSF46689">
    <property type="entry name" value="Homeodomain-like"/>
    <property type="match status" value="1"/>
</dbReference>
<evidence type="ECO:0000256" key="4">
    <source>
        <dbReference type="ARBA" id="ARBA00023015"/>
    </source>
</evidence>
<dbReference type="PROSITE" id="PS50071">
    <property type="entry name" value="HOMEOBOX_2"/>
    <property type="match status" value="1"/>
</dbReference>
<evidence type="ECO:0000256" key="7">
    <source>
        <dbReference type="ARBA" id="ARBA00023163"/>
    </source>
</evidence>
<evidence type="ECO:0000256" key="6">
    <source>
        <dbReference type="ARBA" id="ARBA00023155"/>
    </source>
</evidence>
<dbReference type="OrthoDB" id="9634880at2759"/>
<sequence>MGSARKFTTGLSSHISESLNGMAPEYPQLDCFLSQNYGGRNLIPQNPSHLTILKTHQGRTSFTQKQHKGLEALFSRTMFPDTNLRKELAVRLNLQEKTIKVWFRNRRFKLRKQQKQQEQSLQQSSQVLQAKKNAPSSLRMSTNPDFFPPVVLNFNSSLPCPPTSPSDCSDDFIFAESPEIDFHIHDPPLERLESSVPVLFPDSYDITQVIELYSFPDEWEASRCSFSCLYQYLPPARSQIEGQGISLSICDGPAVGPAPGQTCIPSMMSQGSSA</sequence>
<name>A0A091DJS6_FUKDA</name>
<keyword evidence="8 9" id="KW-0539">Nucleus</keyword>
<evidence type="ECO:0000313" key="13">
    <source>
        <dbReference type="EMBL" id="KFO30713.1"/>
    </source>
</evidence>
<dbReference type="GO" id="GO:0005634">
    <property type="term" value="C:nucleus"/>
    <property type="evidence" value="ECO:0007669"/>
    <property type="project" value="UniProtKB-SubCell"/>
</dbReference>
<evidence type="ECO:0000256" key="3">
    <source>
        <dbReference type="ARBA" id="ARBA00022782"/>
    </source>
</evidence>